<organism evidence="2 3">
    <name type="scientific">Astrephomene gubernaculifera</name>
    <dbReference type="NCBI Taxonomy" id="47775"/>
    <lineage>
        <taxon>Eukaryota</taxon>
        <taxon>Viridiplantae</taxon>
        <taxon>Chlorophyta</taxon>
        <taxon>core chlorophytes</taxon>
        <taxon>Chlorophyceae</taxon>
        <taxon>CS clade</taxon>
        <taxon>Chlamydomonadales</taxon>
        <taxon>Astrephomenaceae</taxon>
        <taxon>Astrephomene</taxon>
    </lineage>
</organism>
<feature type="non-terminal residue" evidence="2">
    <location>
        <position position="1"/>
    </location>
</feature>
<accession>A0AAD3HT96</accession>
<reference evidence="2 3" key="1">
    <citation type="journal article" date="2021" name="Sci. Rep.">
        <title>Genome sequencing of the multicellular alga Astrephomene provides insights into convergent evolution of germ-soma differentiation.</title>
        <authorList>
            <person name="Yamashita S."/>
            <person name="Yamamoto K."/>
            <person name="Matsuzaki R."/>
            <person name="Suzuki S."/>
            <person name="Yamaguchi H."/>
            <person name="Hirooka S."/>
            <person name="Minakuchi Y."/>
            <person name="Miyagishima S."/>
            <person name="Kawachi M."/>
            <person name="Toyoda A."/>
            <person name="Nozaki H."/>
        </authorList>
    </citation>
    <scope>NUCLEOTIDE SEQUENCE [LARGE SCALE GENOMIC DNA]</scope>
    <source>
        <strain evidence="2 3">NIES-4017</strain>
    </source>
</reference>
<dbReference type="PANTHER" id="PTHR48219">
    <property type="entry name" value="VACUOLAR PROTEIN SORTING-ASSOCIATED PROTEIN 62-RELATED"/>
    <property type="match status" value="1"/>
</dbReference>
<comment type="caution">
    <text evidence="2">The sequence shown here is derived from an EMBL/GenBank/DDBJ whole genome shotgun (WGS) entry which is preliminary data.</text>
</comment>
<evidence type="ECO:0000313" key="2">
    <source>
        <dbReference type="EMBL" id="GFR52308.1"/>
    </source>
</evidence>
<proteinExistence type="predicted"/>
<feature type="compositionally biased region" description="Gly residues" evidence="1">
    <location>
        <begin position="649"/>
        <end position="659"/>
    </location>
</feature>
<dbReference type="PANTHER" id="PTHR48219:SF2">
    <property type="entry name" value="VACUOLAR PROTEIN SORTING-ASSOCIATED PROTEIN 62"/>
    <property type="match status" value="1"/>
</dbReference>
<feature type="region of interest" description="Disordered" evidence="1">
    <location>
        <begin position="249"/>
        <end position="278"/>
    </location>
</feature>
<gene>
    <name evidence="2" type="ORF">Agub_g14845</name>
</gene>
<keyword evidence="3" id="KW-1185">Reference proteome</keyword>
<dbReference type="AlphaFoldDB" id="A0AAD3HT96"/>
<feature type="region of interest" description="Disordered" evidence="1">
    <location>
        <begin position="648"/>
        <end position="669"/>
    </location>
</feature>
<sequence length="745" mass="75018">PEVRLLADAPGGGGLVVYDGGGGRLVLPPGLPPNESLPLIVVGPNRALQLRNVRIVNCASLPSCLSLGAGARFVAREEDGVRMVLAAPELEREYASALAAAAAAVAASKAAAAAPQQQQQQQDVATAAAAAVQPPVFELHVDALGAAVHVIESYDKLSAALDDGGGNGKPLSGSSRYGSAPNLAAAGVASGGSRRALTEAATDGTTTASSRLRRRLVIELDAAASYHTQGPQQSATAAVRGLTIRTVTTFGSGQMAPPATPSPPSARGTPPLSKVSSAASLTTAAAAVQQAPPPPPLLAFPATAPAAASVTTTLLDPADVSARYTLTPTSQDISLDLGSLNLQLSPAALHLLLQLQGMVLQPLTAPPPDQPLARCNRFQRLWSSYRPRGASVAGLELGVGGIDTLAEDRGLSLWRPQPQPGYISLGDVLVSGSRMPYDQVATLAVNSGLVAFPMSYDLIWVATDGSVAIWRPVPPPGYVALGCLAGEGIGGGEGGSTAVVPPPPPLSAVGCVAERACVEGRLGECLPAGEGDVRLWGLQNEGATFEVATAGTHLPAGPLYDLRSPLGVPPAALTPLPDLLPPSMTAAAPAPAPTATTAATTSATSAMTSAAAAAASGPGTSSGAVGRPPVVPLGLVRVNARRREVPRGLGAGAAGGAGGEAEEEEEGVGATSLGGLLAAQPPPLSLLCQQRYMRVRRSLLSRAASAASQLPCVEFQRLWWDQEAAGGGGGGGGSHLSFWRPKPPP</sequence>
<feature type="compositionally biased region" description="Low complexity" evidence="1">
    <location>
        <begin position="265"/>
        <end position="278"/>
    </location>
</feature>
<dbReference type="EMBL" id="BMAR01000061">
    <property type="protein sequence ID" value="GFR52308.1"/>
    <property type="molecule type" value="Genomic_DNA"/>
</dbReference>
<feature type="region of interest" description="Disordered" evidence="1">
    <location>
        <begin position="190"/>
        <end position="209"/>
    </location>
</feature>
<dbReference type="Proteomes" id="UP001054857">
    <property type="component" value="Unassembled WGS sequence"/>
</dbReference>
<name>A0AAD3HT96_9CHLO</name>
<protein>
    <submittedName>
        <fullName evidence="2">Uncharacterized protein</fullName>
    </submittedName>
</protein>
<evidence type="ECO:0000256" key="1">
    <source>
        <dbReference type="SAM" id="MobiDB-lite"/>
    </source>
</evidence>
<evidence type="ECO:0000313" key="3">
    <source>
        <dbReference type="Proteomes" id="UP001054857"/>
    </source>
</evidence>
<feature type="non-terminal residue" evidence="2">
    <location>
        <position position="745"/>
    </location>
</feature>